<evidence type="ECO:0000256" key="3">
    <source>
        <dbReference type="ARBA" id="ARBA00022679"/>
    </source>
</evidence>
<keyword evidence="4 5" id="KW-0663">Pyridoxal phosphate</keyword>
<comment type="cofactor">
    <cofactor evidence="1 5">
        <name>pyridoxal 5'-phosphate</name>
        <dbReference type="ChEBI" id="CHEBI:597326"/>
    </cofactor>
</comment>
<dbReference type="Proteomes" id="UP000722165">
    <property type="component" value="Unassembled WGS sequence"/>
</dbReference>
<dbReference type="InterPro" id="IPR000277">
    <property type="entry name" value="Cys/Met-Metab_PyrdxlP-dep_enz"/>
</dbReference>
<gene>
    <name evidence="6" type="ORF">KU392_09890</name>
</gene>
<accession>A0ABS6NPK3</accession>
<sequence>MSKNEHSGFTTSILHADRRKAVEHGAIHKPLHTSTEYAFADARELAAVFQGKSGYTYARQGTPTTAALEDKITLMEGGIGSVTFATGMAALSSIFMTLLKQGDHLVSSQFVFGNTNSLLGTLDRLGVTVTFVDPTDAQQVKDAIRPETKMVFTETIANPGTQIADLSAIGDICETHKLVYVIDNTLTSPWLLQGKSVKASLVMNSLSKYICGHGNALGGAVTNTGLYDWSGYANIYDSYKTGPANTWGLTQIKKKGLRDMGATLSSDAAHRIAVGAETLALRLKQSCSNALALARFLETHPGIASVRYPGLIQHPQHERAAILFNNRFGALLGVELVDGIDCFEFLNRLNVVVLATHLGDARTLALPVAHTIYYEMGPARRAEMGIGDNLLRVSVGIEDEEDLINDFRQALAQCMNDASLR</sequence>
<protein>
    <submittedName>
        <fullName evidence="6">Cystathionine gamma-synthase family protein</fullName>
    </submittedName>
</protein>
<name>A0ABS6NPK3_9BURK</name>
<dbReference type="RefSeq" id="WP_169294982.1">
    <property type="nucleotide sequence ID" value="NZ_JAHSPR010000007.1"/>
</dbReference>
<dbReference type="InterPro" id="IPR006235">
    <property type="entry name" value="OAc-hSer/O-AcSer_sulfhydrylase"/>
</dbReference>
<reference evidence="6 7" key="1">
    <citation type="submission" date="2021-06" db="EMBL/GenBank/DDBJ databases">
        <authorList>
            <person name="Lu T."/>
            <person name="Wang Q."/>
            <person name="Han X."/>
        </authorList>
    </citation>
    <scope>NUCLEOTIDE SEQUENCE [LARGE SCALE GENOMIC DNA]</scope>
    <source>
        <strain evidence="6 7">LAM0050</strain>
    </source>
</reference>
<dbReference type="EMBL" id="JAHSPR010000007">
    <property type="protein sequence ID" value="MBV4397559.1"/>
    <property type="molecule type" value="Genomic_DNA"/>
</dbReference>
<dbReference type="PANTHER" id="PTHR43797:SF2">
    <property type="entry name" value="HOMOCYSTEINE_CYSTEINE SYNTHASE"/>
    <property type="match status" value="1"/>
</dbReference>
<evidence type="ECO:0000256" key="1">
    <source>
        <dbReference type="ARBA" id="ARBA00001933"/>
    </source>
</evidence>
<dbReference type="PANTHER" id="PTHR43797">
    <property type="entry name" value="HOMOCYSTEINE/CYSTEINE SYNTHASE"/>
    <property type="match status" value="1"/>
</dbReference>
<organism evidence="6 7">
    <name type="scientific">Advenella alkanexedens</name>
    <dbReference type="NCBI Taxonomy" id="1481665"/>
    <lineage>
        <taxon>Bacteria</taxon>
        <taxon>Pseudomonadati</taxon>
        <taxon>Pseudomonadota</taxon>
        <taxon>Betaproteobacteria</taxon>
        <taxon>Burkholderiales</taxon>
        <taxon>Alcaligenaceae</taxon>
    </lineage>
</organism>
<comment type="caution">
    <text evidence="6">The sequence shown here is derived from an EMBL/GenBank/DDBJ whole genome shotgun (WGS) entry which is preliminary data.</text>
</comment>
<evidence type="ECO:0000256" key="5">
    <source>
        <dbReference type="RuleBase" id="RU362118"/>
    </source>
</evidence>
<dbReference type="SUPFAM" id="SSF53383">
    <property type="entry name" value="PLP-dependent transferases"/>
    <property type="match status" value="1"/>
</dbReference>
<dbReference type="Pfam" id="PF01053">
    <property type="entry name" value="Cys_Met_Meta_PP"/>
    <property type="match status" value="1"/>
</dbReference>
<evidence type="ECO:0000313" key="6">
    <source>
        <dbReference type="EMBL" id="MBV4397559.1"/>
    </source>
</evidence>
<dbReference type="InterPro" id="IPR015421">
    <property type="entry name" value="PyrdxlP-dep_Trfase_major"/>
</dbReference>
<dbReference type="InterPro" id="IPR015422">
    <property type="entry name" value="PyrdxlP-dep_Trfase_small"/>
</dbReference>
<proteinExistence type="inferred from homology"/>
<dbReference type="InterPro" id="IPR015424">
    <property type="entry name" value="PyrdxlP-dep_Trfase"/>
</dbReference>
<evidence type="ECO:0000313" key="7">
    <source>
        <dbReference type="Proteomes" id="UP000722165"/>
    </source>
</evidence>
<dbReference type="Gene3D" id="3.90.1150.10">
    <property type="entry name" value="Aspartate Aminotransferase, domain 1"/>
    <property type="match status" value="1"/>
</dbReference>
<keyword evidence="7" id="KW-1185">Reference proteome</keyword>
<dbReference type="Gene3D" id="3.40.640.10">
    <property type="entry name" value="Type I PLP-dependent aspartate aminotransferase-like (Major domain)"/>
    <property type="match status" value="1"/>
</dbReference>
<comment type="similarity">
    <text evidence="2 5">Belongs to the trans-sulfuration enzymes family.</text>
</comment>
<evidence type="ECO:0000256" key="2">
    <source>
        <dbReference type="ARBA" id="ARBA00009077"/>
    </source>
</evidence>
<evidence type="ECO:0000256" key="4">
    <source>
        <dbReference type="ARBA" id="ARBA00022898"/>
    </source>
</evidence>
<dbReference type="NCBIfam" id="NF004609">
    <property type="entry name" value="PRK05939.1"/>
    <property type="match status" value="1"/>
</dbReference>
<dbReference type="PIRSF" id="PIRSF001434">
    <property type="entry name" value="CGS"/>
    <property type="match status" value="1"/>
</dbReference>
<keyword evidence="3" id="KW-0808">Transferase</keyword>